<dbReference type="PRINTS" id="PR00133">
    <property type="entry name" value="GLHYDRLASE3"/>
</dbReference>
<dbReference type="Gene3D" id="3.20.20.300">
    <property type="entry name" value="Glycoside hydrolase, family 3, N-terminal domain"/>
    <property type="match status" value="1"/>
</dbReference>
<dbReference type="InterPro" id="IPR036962">
    <property type="entry name" value="Glyco_hydro_3_N_sf"/>
</dbReference>
<evidence type="ECO:0000256" key="2">
    <source>
        <dbReference type="ARBA" id="ARBA00005336"/>
    </source>
</evidence>
<evidence type="ECO:0000256" key="1">
    <source>
        <dbReference type="ARBA" id="ARBA00000448"/>
    </source>
</evidence>
<keyword evidence="10" id="KW-1185">Reference proteome</keyword>
<keyword evidence="4" id="KW-0732">Signal</keyword>
<comment type="caution">
    <text evidence="9">The sequence shown here is derived from an EMBL/GenBank/DDBJ whole genome shotgun (WGS) entry which is preliminary data.</text>
</comment>
<dbReference type="Proteomes" id="UP000294155">
    <property type="component" value="Unassembled WGS sequence"/>
</dbReference>
<comment type="similarity">
    <text evidence="2 7">Belongs to the glycosyl hydrolase 3 family.</text>
</comment>
<gene>
    <name evidence="9" type="ORF">EWM57_16515</name>
</gene>
<keyword evidence="5 7" id="KW-0378">Hydrolase</keyword>
<dbReference type="InterPro" id="IPR019800">
    <property type="entry name" value="Glyco_hydro_3_AS"/>
</dbReference>
<dbReference type="Pfam" id="PF01915">
    <property type="entry name" value="Glyco_hydro_3_C"/>
    <property type="match status" value="1"/>
</dbReference>
<dbReference type="InterPro" id="IPR036881">
    <property type="entry name" value="Glyco_hydro_3_C_sf"/>
</dbReference>
<dbReference type="Pfam" id="PF14310">
    <property type="entry name" value="Fn3-like"/>
    <property type="match status" value="1"/>
</dbReference>
<dbReference type="FunFam" id="2.60.40.10:FF:000495">
    <property type="entry name" value="Periplasmic beta-glucosidase"/>
    <property type="match status" value="1"/>
</dbReference>
<comment type="catalytic activity">
    <reaction evidence="1">
        <text>Hydrolysis of terminal, non-reducing beta-D-glucosyl residues with release of beta-D-glucose.</text>
        <dbReference type="EC" id="3.2.1.21"/>
    </reaction>
</comment>
<dbReference type="InterPro" id="IPR026891">
    <property type="entry name" value="Fn3-like"/>
</dbReference>
<dbReference type="EC" id="3.2.1.21" evidence="3"/>
<dbReference type="InterPro" id="IPR013783">
    <property type="entry name" value="Ig-like_fold"/>
</dbReference>
<sequence length="771" mass="83806">MPASPPTTASWKGCNSAPFPSFLPNNFLPVLYRRLLVSAFLLSPPLLLAAQQLPVEPRVTALLQQMTLEEKVGQLNQYSGRELTGPASNRKTSLLSSISSGQVGSVLNVKGVADTRAIQAEALKSRLKIPLLFSLDVIHGYQTVFPIPLAEAASWDLDAIRLGAHVAAREAAASGIHWTFAPMVDVGRDPRWGRVMEGAGEDAYLGAEIARARVLGFQGEKLGGTDAIMACAKHFAAYGAATAGRDYNAVDLSPQQLWQTYLPPFKAAADAGVATFMNSFNTLNGIPATGHRYLQRDILKGQWNYPGFVVSDWGSIGEMVPWGYAQNAADAAQMAITAGSDMDMESDAYRHQLAQLVKDGKVSPDLLDDAVRRILRKKFELGLFDDPYKFSDAKREKRVLSDPQNRAAARQMARKSMVLLKNDNATLPLTKQLRTVALIGPLAKAKRDLNGSWTVDSQDTTRITSLYEGLSQRAGKTTRLLYARGCDISGTSRAGFEQAVAAANNADVVVLAVGESWDMSGEAKSRTDLHLPGVQEELFRALQATGKPVAVVVFGGRPLIFNDIADQAPAILYAWWPGSEGGAALADVLYGDYNPAGKLPITFPRSVGQIPLSYQVYNTGRPVTKPGDIRYKSAYIDAPNTPRYAFGYGLSYTSFRYSDLRISRAQLQAGESTQVQFTLTNTGKVAGEEVAQLYLRDPVASVVRPLKELKAFRKVYLKPGESQTVTFTVGPDQLAFYNQQLQWVAEPGAFTLMVGSASDDIRLEGTVELRP</sequence>
<dbReference type="SMART" id="SM01217">
    <property type="entry name" value="Fn3_like"/>
    <property type="match status" value="1"/>
</dbReference>
<evidence type="ECO:0000256" key="5">
    <source>
        <dbReference type="ARBA" id="ARBA00022801"/>
    </source>
</evidence>
<dbReference type="InterPro" id="IPR017853">
    <property type="entry name" value="GH"/>
</dbReference>
<accession>A0A4Q5L9W4</accession>
<dbReference type="PANTHER" id="PTHR30620">
    <property type="entry name" value="PERIPLASMIC BETA-GLUCOSIDASE-RELATED"/>
    <property type="match status" value="1"/>
</dbReference>
<evidence type="ECO:0000313" key="9">
    <source>
        <dbReference type="EMBL" id="RYU77857.1"/>
    </source>
</evidence>
<dbReference type="Gene3D" id="3.40.50.1700">
    <property type="entry name" value="Glycoside hydrolase family 3 C-terminal domain"/>
    <property type="match status" value="1"/>
</dbReference>
<dbReference type="PANTHER" id="PTHR30620:SF16">
    <property type="entry name" value="LYSOSOMAL BETA GLUCOSIDASE"/>
    <property type="match status" value="1"/>
</dbReference>
<evidence type="ECO:0000256" key="6">
    <source>
        <dbReference type="ARBA" id="ARBA00023295"/>
    </source>
</evidence>
<dbReference type="InterPro" id="IPR002772">
    <property type="entry name" value="Glyco_hydro_3_C"/>
</dbReference>
<dbReference type="EMBL" id="SEWE01000041">
    <property type="protein sequence ID" value="RYU77857.1"/>
    <property type="molecule type" value="Genomic_DNA"/>
</dbReference>
<feature type="domain" description="Fibronectin type III-like" evidence="8">
    <location>
        <begin position="689"/>
        <end position="758"/>
    </location>
</feature>
<keyword evidence="6 7" id="KW-0326">Glycosidase</keyword>
<evidence type="ECO:0000259" key="8">
    <source>
        <dbReference type="SMART" id="SM01217"/>
    </source>
</evidence>
<dbReference type="GO" id="GO:0009251">
    <property type="term" value="P:glucan catabolic process"/>
    <property type="evidence" value="ECO:0007669"/>
    <property type="project" value="TreeGrafter"/>
</dbReference>
<dbReference type="InterPro" id="IPR051915">
    <property type="entry name" value="Cellulose_Degrad_GH3"/>
</dbReference>
<protein>
    <recommendedName>
        <fullName evidence="3">beta-glucosidase</fullName>
        <ecNumber evidence="3">3.2.1.21</ecNumber>
    </recommendedName>
</protein>
<proteinExistence type="inferred from homology"/>
<dbReference type="AlphaFoldDB" id="A0A4Q5L9W4"/>
<dbReference type="FunFam" id="3.20.20.300:FF:000005">
    <property type="entry name" value="Periplasmic beta-glucosidase"/>
    <property type="match status" value="1"/>
</dbReference>
<dbReference type="PROSITE" id="PS00775">
    <property type="entry name" value="GLYCOSYL_HYDROL_F3"/>
    <property type="match status" value="1"/>
</dbReference>
<evidence type="ECO:0000256" key="7">
    <source>
        <dbReference type="RuleBase" id="RU361161"/>
    </source>
</evidence>
<evidence type="ECO:0000313" key="10">
    <source>
        <dbReference type="Proteomes" id="UP000294155"/>
    </source>
</evidence>
<dbReference type="SUPFAM" id="SSF51445">
    <property type="entry name" value="(Trans)glycosidases"/>
    <property type="match status" value="1"/>
</dbReference>
<dbReference type="Gene3D" id="2.60.40.10">
    <property type="entry name" value="Immunoglobulins"/>
    <property type="match status" value="1"/>
</dbReference>
<evidence type="ECO:0000256" key="4">
    <source>
        <dbReference type="ARBA" id="ARBA00022729"/>
    </source>
</evidence>
<dbReference type="InterPro" id="IPR001764">
    <property type="entry name" value="Glyco_hydro_3_N"/>
</dbReference>
<evidence type="ECO:0000256" key="3">
    <source>
        <dbReference type="ARBA" id="ARBA00012744"/>
    </source>
</evidence>
<organism evidence="9 10">
    <name type="scientific">Hymenobacter persicinus</name>
    <dbReference type="NCBI Taxonomy" id="2025506"/>
    <lineage>
        <taxon>Bacteria</taxon>
        <taxon>Pseudomonadati</taxon>
        <taxon>Bacteroidota</taxon>
        <taxon>Cytophagia</taxon>
        <taxon>Cytophagales</taxon>
        <taxon>Hymenobacteraceae</taxon>
        <taxon>Hymenobacter</taxon>
    </lineage>
</organism>
<dbReference type="OrthoDB" id="9805821at2"/>
<reference evidence="9 10" key="1">
    <citation type="submission" date="2019-02" db="EMBL/GenBank/DDBJ databases">
        <title>Bacterial novel species isolated from soil.</title>
        <authorList>
            <person name="Jung H.-Y."/>
        </authorList>
    </citation>
    <scope>NUCLEOTIDE SEQUENCE [LARGE SCALE GENOMIC DNA]</scope>
    <source>
        <strain evidence="9 10">1-3-3-3</strain>
    </source>
</reference>
<name>A0A4Q5L9W4_9BACT</name>
<dbReference type="Pfam" id="PF00933">
    <property type="entry name" value="Glyco_hydro_3"/>
    <property type="match status" value="1"/>
</dbReference>
<dbReference type="GO" id="GO:0008422">
    <property type="term" value="F:beta-glucosidase activity"/>
    <property type="evidence" value="ECO:0007669"/>
    <property type="project" value="UniProtKB-EC"/>
</dbReference>
<dbReference type="SUPFAM" id="SSF52279">
    <property type="entry name" value="Beta-D-glucan exohydrolase, C-terminal domain"/>
    <property type="match status" value="1"/>
</dbReference>